<evidence type="ECO:0000313" key="2">
    <source>
        <dbReference type="Proteomes" id="UP000034581"/>
    </source>
</evidence>
<protein>
    <submittedName>
        <fullName evidence="1">Uncharacterized protein</fullName>
    </submittedName>
</protein>
<organism evidence="1 2">
    <name type="scientific">candidate division CPR3 bacterium GW2011_GWF2_35_18</name>
    <dbReference type="NCBI Taxonomy" id="1618350"/>
    <lineage>
        <taxon>Bacteria</taxon>
        <taxon>Bacteria division CPR3</taxon>
    </lineage>
</organism>
<dbReference type="Proteomes" id="UP000034581">
    <property type="component" value="Unassembled WGS sequence"/>
</dbReference>
<dbReference type="AlphaFoldDB" id="A0A0G0BJA7"/>
<proteinExistence type="predicted"/>
<name>A0A0G0BJA7_UNCC3</name>
<comment type="caution">
    <text evidence="1">The sequence shown here is derived from an EMBL/GenBank/DDBJ whole genome shotgun (WGS) entry which is preliminary data.</text>
</comment>
<evidence type="ECO:0000313" key="1">
    <source>
        <dbReference type="EMBL" id="KKP69538.1"/>
    </source>
</evidence>
<dbReference type="STRING" id="1618350.UR67_C0005G0027"/>
<sequence length="174" mass="20467">MTRLIDKNRIKEIIKKRLLKVPSEVKQSFPNILSQNKISVKIIQNNKYILIVFLNSEEEKRRKKDKIRKELSSFPGLIVKDNVSKTAFRLENKNTLITSCTIKNMFSLSLGKDSTAILNNHKQILDTKKYGYYEYTVDLAYVLSFGDEINQKNVYNYFDDLVVYSIEHWSNFNE</sequence>
<dbReference type="EMBL" id="LBQB01000005">
    <property type="protein sequence ID" value="KKP69538.1"/>
    <property type="molecule type" value="Genomic_DNA"/>
</dbReference>
<gene>
    <name evidence="1" type="ORF">UR67_C0005G0027</name>
</gene>
<accession>A0A0G0BJA7</accession>
<reference evidence="1 2" key="1">
    <citation type="journal article" date="2015" name="Nature">
        <title>rRNA introns, odd ribosomes, and small enigmatic genomes across a large radiation of phyla.</title>
        <authorList>
            <person name="Brown C.T."/>
            <person name="Hug L.A."/>
            <person name="Thomas B.C."/>
            <person name="Sharon I."/>
            <person name="Castelle C.J."/>
            <person name="Singh A."/>
            <person name="Wilkins M.J."/>
            <person name="Williams K.H."/>
            <person name="Banfield J.F."/>
        </authorList>
    </citation>
    <scope>NUCLEOTIDE SEQUENCE [LARGE SCALE GENOMIC DNA]</scope>
</reference>